<organism evidence="2 3">
    <name type="scientific">Halocaridina rubra</name>
    <name type="common">Hawaiian red shrimp</name>
    <dbReference type="NCBI Taxonomy" id="373956"/>
    <lineage>
        <taxon>Eukaryota</taxon>
        <taxon>Metazoa</taxon>
        <taxon>Ecdysozoa</taxon>
        <taxon>Arthropoda</taxon>
        <taxon>Crustacea</taxon>
        <taxon>Multicrustacea</taxon>
        <taxon>Malacostraca</taxon>
        <taxon>Eumalacostraca</taxon>
        <taxon>Eucarida</taxon>
        <taxon>Decapoda</taxon>
        <taxon>Pleocyemata</taxon>
        <taxon>Caridea</taxon>
        <taxon>Atyoidea</taxon>
        <taxon>Atyidae</taxon>
        <taxon>Halocaridina</taxon>
    </lineage>
</organism>
<comment type="caution">
    <text evidence="2">The sequence shown here is derived from an EMBL/GenBank/DDBJ whole genome shotgun (WGS) entry which is preliminary data.</text>
</comment>
<keyword evidence="3" id="KW-1185">Reference proteome</keyword>
<proteinExistence type="predicted"/>
<evidence type="ECO:0000256" key="1">
    <source>
        <dbReference type="SAM" id="MobiDB-lite"/>
    </source>
</evidence>
<dbReference type="AlphaFoldDB" id="A0AAN8X1Y4"/>
<evidence type="ECO:0000313" key="2">
    <source>
        <dbReference type="EMBL" id="KAK7076212.1"/>
    </source>
</evidence>
<reference evidence="2 3" key="1">
    <citation type="submission" date="2023-11" db="EMBL/GenBank/DDBJ databases">
        <title>Halocaridina rubra genome assembly.</title>
        <authorList>
            <person name="Smith C."/>
        </authorList>
    </citation>
    <scope>NUCLEOTIDE SEQUENCE [LARGE SCALE GENOMIC DNA]</scope>
    <source>
        <strain evidence="2">EP-1</strain>
        <tissue evidence="2">Whole</tissue>
    </source>
</reference>
<feature type="non-terminal residue" evidence="2">
    <location>
        <position position="61"/>
    </location>
</feature>
<accession>A0AAN8X1Y4</accession>
<dbReference type="EMBL" id="JAXCGZ010009777">
    <property type="protein sequence ID" value="KAK7076212.1"/>
    <property type="molecule type" value="Genomic_DNA"/>
</dbReference>
<feature type="region of interest" description="Disordered" evidence="1">
    <location>
        <begin position="1"/>
        <end position="20"/>
    </location>
</feature>
<sequence length="61" mass="6563">ACGDWKSATTPSRTSQKRHFQVLRGPSGSLTFSITSWPVSHGTPCVDCASLPFLILQVNTS</sequence>
<protein>
    <submittedName>
        <fullName evidence="2">Uncharacterized protein</fullName>
    </submittedName>
</protein>
<feature type="non-terminal residue" evidence="2">
    <location>
        <position position="1"/>
    </location>
</feature>
<gene>
    <name evidence="2" type="ORF">SK128_023564</name>
</gene>
<evidence type="ECO:0000313" key="3">
    <source>
        <dbReference type="Proteomes" id="UP001381693"/>
    </source>
</evidence>
<name>A0AAN8X1Y4_HALRR</name>
<dbReference type="Proteomes" id="UP001381693">
    <property type="component" value="Unassembled WGS sequence"/>
</dbReference>